<accession>A0A086J054</accession>
<comment type="caution">
    <text evidence="2">The sequence shown here is derived from an EMBL/GenBank/DDBJ whole genome shotgun (WGS) entry which is preliminary data.</text>
</comment>
<gene>
    <name evidence="2" type="ORF">NESG_02298</name>
</gene>
<organism evidence="2 3">
    <name type="scientific">Nematocida ausubeli (strain ATCC PRA-371 / ERTm2)</name>
    <name type="common">Nematode killer fungus</name>
    <dbReference type="NCBI Taxonomy" id="1913371"/>
    <lineage>
        <taxon>Eukaryota</taxon>
        <taxon>Fungi</taxon>
        <taxon>Fungi incertae sedis</taxon>
        <taxon>Microsporidia</taxon>
        <taxon>Nematocida</taxon>
    </lineage>
</organism>
<dbReference type="Proteomes" id="UP000054524">
    <property type="component" value="Unassembled WGS sequence"/>
</dbReference>
<name>A0A086J054_NEMA1</name>
<evidence type="ECO:0000313" key="2">
    <source>
        <dbReference type="EMBL" id="KFG25522.1"/>
    </source>
</evidence>
<reference evidence="2 3" key="1">
    <citation type="journal article" date="2014" name="Genome Announc.">
        <title>Genome Sequence of the Microsporidian Species Nematocida sp1 Strain ERTm6 (ATCC PRA-372).</title>
        <authorList>
            <person name="Bakowski M.A."/>
            <person name="Priest M."/>
            <person name="Young S."/>
            <person name="Cuomo C.A."/>
            <person name="Troemel E.R."/>
        </authorList>
    </citation>
    <scope>NUCLEOTIDE SEQUENCE [LARGE SCALE GENOMIC DNA]</scope>
    <source>
        <strain evidence="2 3">ERTm6</strain>
    </source>
</reference>
<feature type="region of interest" description="Disordered" evidence="1">
    <location>
        <begin position="27"/>
        <end position="59"/>
    </location>
</feature>
<dbReference type="HOGENOM" id="CLU_1652633_0_0_1"/>
<dbReference type="GeneID" id="77677271"/>
<proteinExistence type="predicted"/>
<dbReference type="RefSeq" id="XP_052904077.1">
    <property type="nucleotide sequence ID" value="XM_053049906.1"/>
</dbReference>
<evidence type="ECO:0008006" key="4">
    <source>
        <dbReference type="Google" id="ProtNLM"/>
    </source>
</evidence>
<evidence type="ECO:0000256" key="1">
    <source>
        <dbReference type="SAM" id="MobiDB-lite"/>
    </source>
</evidence>
<dbReference type="EMBL" id="AKIJ01000005">
    <property type="protein sequence ID" value="KFG25522.1"/>
    <property type="molecule type" value="Genomic_DNA"/>
</dbReference>
<dbReference type="AlphaFoldDB" id="A0A086J054"/>
<protein>
    <recommendedName>
        <fullName evidence="4">RanBD1 domain-containing protein</fullName>
    </recommendedName>
</protein>
<dbReference type="InterPro" id="IPR011993">
    <property type="entry name" value="PH-like_dom_sf"/>
</dbReference>
<evidence type="ECO:0000313" key="3">
    <source>
        <dbReference type="Proteomes" id="UP000054524"/>
    </source>
</evidence>
<sequence length="160" mass="17715">MGNNNTEEKDSLLNKMKKAKPFFETVSTEKKTLQPQQIELQEHKETAPPAPKPPAPSQALLFSAPGTLYKKQESGWAEISPGKIQAKALANSRAQLCFVLDNTRIVLNVLILDLAHIKVANSAVIFTGLEENSQTYTGCVKMKPQDAEGVERILKQEKEK</sequence>
<dbReference type="Gene3D" id="2.30.29.30">
    <property type="entry name" value="Pleckstrin-homology domain (PH domain)/Phosphotyrosine-binding domain (PTB)"/>
    <property type="match status" value="1"/>
</dbReference>
<keyword evidence="3" id="KW-1185">Reference proteome</keyword>